<dbReference type="CDD" id="cd03394">
    <property type="entry name" value="PAP2_like_5"/>
    <property type="match status" value="1"/>
</dbReference>
<dbReference type="InterPro" id="IPR000326">
    <property type="entry name" value="PAP2/HPO"/>
</dbReference>
<dbReference type="RefSeq" id="WP_379015777.1">
    <property type="nucleotide sequence ID" value="NZ_JBHSDC010000030.1"/>
</dbReference>
<reference evidence="4" key="1">
    <citation type="journal article" date="2019" name="Int. J. Syst. Evol. Microbiol.">
        <title>The Global Catalogue of Microorganisms (GCM) 10K type strain sequencing project: providing services to taxonomists for standard genome sequencing and annotation.</title>
        <authorList>
            <consortium name="The Broad Institute Genomics Platform"/>
            <consortium name="The Broad Institute Genome Sequencing Center for Infectious Disease"/>
            <person name="Wu L."/>
            <person name="Ma J."/>
        </authorList>
    </citation>
    <scope>NUCLEOTIDE SEQUENCE [LARGE SCALE GENOMIC DNA]</scope>
    <source>
        <strain evidence="4">CECT 8010</strain>
    </source>
</reference>
<feature type="chain" id="PRO_5045927321" evidence="1">
    <location>
        <begin position="21"/>
        <end position="197"/>
    </location>
</feature>
<gene>
    <name evidence="3" type="ORF">ACFOW1_16380</name>
</gene>
<organism evidence="3 4">
    <name type="scientific">Parasediminibacterium paludis</name>
    <dbReference type="NCBI Taxonomy" id="908966"/>
    <lineage>
        <taxon>Bacteria</taxon>
        <taxon>Pseudomonadati</taxon>
        <taxon>Bacteroidota</taxon>
        <taxon>Chitinophagia</taxon>
        <taxon>Chitinophagales</taxon>
        <taxon>Chitinophagaceae</taxon>
        <taxon>Parasediminibacterium</taxon>
    </lineage>
</organism>
<protein>
    <submittedName>
        <fullName evidence="3">Phosphatase PAP2 family protein</fullName>
    </submittedName>
</protein>
<dbReference type="Gene3D" id="1.20.144.10">
    <property type="entry name" value="Phosphatidic acid phosphatase type 2/haloperoxidase"/>
    <property type="match status" value="1"/>
</dbReference>
<evidence type="ECO:0000256" key="1">
    <source>
        <dbReference type="SAM" id="SignalP"/>
    </source>
</evidence>
<dbReference type="InterPro" id="IPR036938">
    <property type="entry name" value="PAP2/HPO_sf"/>
</dbReference>
<evidence type="ECO:0000313" key="3">
    <source>
        <dbReference type="EMBL" id="MFC4233480.1"/>
    </source>
</evidence>
<dbReference type="PANTHER" id="PTHR14969">
    <property type="entry name" value="SPHINGOSINE-1-PHOSPHATE PHOSPHOHYDROLASE"/>
    <property type="match status" value="1"/>
</dbReference>
<keyword evidence="4" id="KW-1185">Reference proteome</keyword>
<dbReference type="SUPFAM" id="SSF48317">
    <property type="entry name" value="Acid phosphatase/Vanadium-dependent haloperoxidase"/>
    <property type="match status" value="1"/>
</dbReference>
<comment type="caution">
    <text evidence="3">The sequence shown here is derived from an EMBL/GenBank/DDBJ whole genome shotgun (WGS) entry which is preliminary data.</text>
</comment>
<evidence type="ECO:0000313" key="4">
    <source>
        <dbReference type="Proteomes" id="UP001595906"/>
    </source>
</evidence>
<dbReference type="Pfam" id="PF01569">
    <property type="entry name" value="PAP2"/>
    <property type="match status" value="1"/>
</dbReference>
<sequence>MMQKIKAFVFILFISLNTHAQNWEVNLLNNINPQQPSSGFWQKTSSSTYAVSVGVPATQLIVGFIKKDRQLQKQGWETVGALAINTLVTQGLKYTINRERPYEKYPLLIHPYQIEGDKSFPSGHTSTAFAVATSLSLQYKKWYVVVPAYAWASSVGYSRLYLGEHYPTDVLAGAAIGAGSACLSRYLNKKLFTKKTH</sequence>
<name>A0ABV8Q1U7_9BACT</name>
<keyword evidence="1" id="KW-0732">Signal</keyword>
<accession>A0ABV8Q1U7</accession>
<dbReference type="SMART" id="SM00014">
    <property type="entry name" value="acidPPc"/>
    <property type="match status" value="1"/>
</dbReference>
<dbReference type="PANTHER" id="PTHR14969:SF13">
    <property type="entry name" value="AT30094P"/>
    <property type="match status" value="1"/>
</dbReference>
<feature type="domain" description="Phosphatidic acid phosphatase type 2/haloperoxidase" evidence="2">
    <location>
        <begin position="74"/>
        <end position="185"/>
    </location>
</feature>
<feature type="signal peptide" evidence="1">
    <location>
        <begin position="1"/>
        <end position="20"/>
    </location>
</feature>
<dbReference type="EMBL" id="JBHSDC010000030">
    <property type="protein sequence ID" value="MFC4233480.1"/>
    <property type="molecule type" value="Genomic_DNA"/>
</dbReference>
<proteinExistence type="predicted"/>
<dbReference type="Proteomes" id="UP001595906">
    <property type="component" value="Unassembled WGS sequence"/>
</dbReference>
<evidence type="ECO:0000259" key="2">
    <source>
        <dbReference type="SMART" id="SM00014"/>
    </source>
</evidence>